<feature type="chain" id="PRO_5042856268" evidence="2">
    <location>
        <begin position="20"/>
        <end position="57"/>
    </location>
</feature>
<feature type="signal peptide" evidence="2">
    <location>
        <begin position="1"/>
        <end position="19"/>
    </location>
</feature>
<dbReference type="InterPro" id="IPR005220">
    <property type="entry name" value="CarO-like"/>
</dbReference>
<evidence type="ECO:0000256" key="2">
    <source>
        <dbReference type="SAM" id="SignalP"/>
    </source>
</evidence>
<dbReference type="Gene3D" id="2.40.50.200">
    <property type="entry name" value="Bacterial OB-fold"/>
    <property type="match status" value="1"/>
</dbReference>
<dbReference type="EMBL" id="AASSGK010000104">
    <property type="protein sequence ID" value="EFG2163984.1"/>
    <property type="molecule type" value="Genomic_DNA"/>
</dbReference>
<protein>
    <submittedName>
        <fullName evidence="3">NirD/YgiW/YdeI family stress tolerance protein</fullName>
    </submittedName>
</protein>
<sequence>MKKVLIAALISGVSFGVFAQQGGFQGPEAERSTVAQAKELKDDAWVILEGSIIKKVG</sequence>
<proteinExistence type="predicted"/>
<evidence type="ECO:0000256" key="1">
    <source>
        <dbReference type="ARBA" id="ARBA00022729"/>
    </source>
</evidence>
<gene>
    <name evidence="3" type="ORF">BRV02_005184</name>
</gene>
<dbReference type="AlphaFoldDB" id="A0AAN3KQM7"/>
<dbReference type="InterPro" id="IPR036700">
    <property type="entry name" value="BOBF_sf"/>
</dbReference>
<dbReference type="SUPFAM" id="SSF101756">
    <property type="entry name" value="Hypothetical protein YgiW"/>
    <property type="match status" value="1"/>
</dbReference>
<accession>A0AAN3KQM7</accession>
<organism evidence="3 4">
    <name type="scientific">Escherichia coli</name>
    <dbReference type="NCBI Taxonomy" id="562"/>
    <lineage>
        <taxon>Bacteria</taxon>
        <taxon>Pseudomonadati</taxon>
        <taxon>Pseudomonadota</taxon>
        <taxon>Gammaproteobacteria</taxon>
        <taxon>Enterobacterales</taxon>
        <taxon>Enterobacteriaceae</taxon>
        <taxon>Escherichia</taxon>
    </lineage>
</organism>
<reference evidence="3 4" key="1">
    <citation type="submission" date="2020-02" db="EMBL/GenBank/DDBJ databases">
        <authorList>
            <person name="Ashton P.M."/>
            <person name="Dallman T."/>
            <person name="Nair S."/>
            <person name="De Pinna E."/>
            <person name="Peters T."/>
            <person name="Grant K."/>
        </authorList>
    </citation>
    <scope>NUCLEOTIDE SEQUENCE [LARGE SCALE GENOMIC DNA]</scope>
    <source>
        <strain evidence="3 4">188143</strain>
    </source>
</reference>
<feature type="non-terminal residue" evidence="3">
    <location>
        <position position="57"/>
    </location>
</feature>
<name>A0AAN3KQM7_ECOLX</name>
<dbReference type="Proteomes" id="UP000534332">
    <property type="component" value="Unassembled WGS sequence"/>
</dbReference>
<comment type="caution">
    <text evidence="3">The sequence shown here is derived from an EMBL/GenBank/DDBJ whole genome shotgun (WGS) entry which is preliminary data.</text>
</comment>
<dbReference type="NCBIfam" id="NF033674">
    <property type="entry name" value="stress_OB_fold"/>
    <property type="match status" value="1"/>
</dbReference>
<dbReference type="Pfam" id="PF04076">
    <property type="entry name" value="BOF"/>
    <property type="match status" value="1"/>
</dbReference>
<evidence type="ECO:0000313" key="3">
    <source>
        <dbReference type="EMBL" id="EFG2163984.1"/>
    </source>
</evidence>
<evidence type="ECO:0000313" key="4">
    <source>
        <dbReference type="Proteomes" id="UP000534332"/>
    </source>
</evidence>
<keyword evidence="1 2" id="KW-0732">Signal</keyword>